<dbReference type="RefSeq" id="WP_106874857.1">
    <property type="nucleotide sequence ID" value="NZ_CP027845.1"/>
</dbReference>
<keyword evidence="2" id="KW-1185">Reference proteome</keyword>
<dbReference type="AlphaFoldDB" id="A0A2P1P9W5"/>
<sequence>MENRHHESDNINEPLNTPEEQALGILNLLKSCGQGLIEVSEESDDQEGSYVQELMREYNSMLRGLKNYVDKLEIGRIIKTFTEKG</sequence>
<organism evidence="1 2">
    <name type="scientific">Candidatus Phycorickettsia trachydisci</name>
    <dbReference type="NCBI Taxonomy" id="2115978"/>
    <lineage>
        <taxon>Bacteria</taxon>
        <taxon>Pseudomonadati</taxon>
        <taxon>Pseudomonadota</taxon>
        <taxon>Alphaproteobacteria</taxon>
        <taxon>Rickettsiales</taxon>
        <taxon>Rickettsiaceae</taxon>
        <taxon>Candidatus Phycorickettsia</taxon>
    </lineage>
</organism>
<dbReference type="KEGG" id="ptc:phytr_11100"/>
<protein>
    <submittedName>
        <fullName evidence="1">Uncharacterized protein</fullName>
    </submittedName>
</protein>
<evidence type="ECO:0000313" key="1">
    <source>
        <dbReference type="EMBL" id="AVP88035.1"/>
    </source>
</evidence>
<gene>
    <name evidence="1" type="ORF">phytr_11100</name>
</gene>
<evidence type="ECO:0000313" key="2">
    <source>
        <dbReference type="Proteomes" id="UP000241762"/>
    </source>
</evidence>
<dbReference type="Proteomes" id="UP000241762">
    <property type="component" value="Chromosome"/>
</dbReference>
<reference evidence="1 2" key="1">
    <citation type="submission" date="2018-03" db="EMBL/GenBank/DDBJ databases">
        <title>A gene transfer event suggests a long-term partnership between eustigmatophyte algae and a novel lineage of endosymbiotic bacteria.</title>
        <authorList>
            <person name="Yurchenko T."/>
            <person name="Sevcikova T."/>
            <person name="Pribyl P."/>
            <person name="El Karkouri K."/>
            <person name="Klimes V."/>
            <person name="Amaral R."/>
            <person name="Zbrankova V."/>
            <person name="Kim E."/>
            <person name="Raoult D."/>
            <person name="Santos L.M.A."/>
            <person name="Elias M."/>
        </authorList>
    </citation>
    <scope>NUCLEOTIDE SEQUENCE [LARGE SCALE GENOMIC DNA]</scope>
    <source>
        <strain evidence="1">CCALA 838</strain>
    </source>
</reference>
<proteinExistence type="predicted"/>
<name>A0A2P1P9W5_9RICK</name>
<accession>A0A2P1P9W5</accession>
<dbReference type="EMBL" id="CP027845">
    <property type="protein sequence ID" value="AVP88035.1"/>
    <property type="molecule type" value="Genomic_DNA"/>
</dbReference>